<protein>
    <submittedName>
        <fullName evidence="1">Uncharacterized protein</fullName>
    </submittedName>
</protein>
<evidence type="ECO:0000313" key="1">
    <source>
        <dbReference type="EMBL" id="KAG9350853.1"/>
    </source>
</evidence>
<comment type="caution">
    <text evidence="1">The sequence shown here is derived from an EMBL/GenBank/DDBJ whole genome shotgun (WGS) entry which is preliminary data.</text>
</comment>
<name>A0A8T2PBU8_9TELE</name>
<reference evidence="1" key="1">
    <citation type="thesis" date="2021" institute="BYU ScholarsArchive" country="Provo, UT, USA">
        <title>Applications of and Algorithms for Genome Assembly and Genomic Analyses with an Emphasis on Marine Teleosts.</title>
        <authorList>
            <person name="Pickett B.D."/>
        </authorList>
    </citation>
    <scope>NUCLEOTIDE SEQUENCE</scope>
    <source>
        <strain evidence="1">HI-2016</strain>
    </source>
</reference>
<sequence>MDLEDQWDHRETKGKRGFRELQERMELLVSMVRRASQVSEVLQVYLECMGLQGRLEVEVLRGRKV</sequence>
<dbReference type="Proteomes" id="UP000824540">
    <property type="component" value="Unassembled WGS sequence"/>
</dbReference>
<dbReference type="AlphaFoldDB" id="A0A8T2PBU8"/>
<keyword evidence="2" id="KW-1185">Reference proteome</keyword>
<evidence type="ECO:0000313" key="2">
    <source>
        <dbReference type="Proteomes" id="UP000824540"/>
    </source>
</evidence>
<gene>
    <name evidence="1" type="ORF">JZ751_024742</name>
</gene>
<proteinExistence type="predicted"/>
<dbReference type="EMBL" id="JAFBMS010000007">
    <property type="protein sequence ID" value="KAG9350853.1"/>
    <property type="molecule type" value="Genomic_DNA"/>
</dbReference>
<accession>A0A8T2PBU8</accession>
<organism evidence="1 2">
    <name type="scientific">Albula glossodonta</name>
    <name type="common">roundjaw bonefish</name>
    <dbReference type="NCBI Taxonomy" id="121402"/>
    <lineage>
        <taxon>Eukaryota</taxon>
        <taxon>Metazoa</taxon>
        <taxon>Chordata</taxon>
        <taxon>Craniata</taxon>
        <taxon>Vertebrata</taxon>
        <taxon>Euteleostomi</taxon>
        <taxon>Actinopterygii</taxon>
        <taxon>Neopterygii</taxon>
        <taxon>Teleostei</taxon>
        <taxon>Albuliformes</taxon>
        <taxon>Albulidae</taxon>
        <taxon>Albula</taxon>
    </lineage>
</organism>